<evidence type="ECO:0000313" key="1">
    <source>
        <dbReference type="EMBL" id="KKU01296.1"/>
    </source>
</evidence>
<name>A0A837IKA4_9BACT</name>
<dbReference type="Proteomes" id="UP000034078">
    <property type="component" value="Unassembled WGS sequence"/>
</dbReference>
<gene>
    <name evidence="1" type="ORF">UX01_C0001G0140</name>
</gene>
<evidence type="ECO:0000313" key="2">
    <source>
        <dbReference type="Proteomes" id="UP000034078"/>
    </source>
</evidence>
<comment type="caution">
    <text evidence="1">The sequence shown here is derived from an EMBL/GenBank/DDBJ whole genome shotgun (WGS) entry which is preliminary data.</text>
</comment>
<dbReference type="AlphaFoldDB" id="A0A837IKA4"/>
<proteinExistence type="predicted"/>
<sequence length="133" mass="16072">MTQSWIFDAKIKVLMENEAKWAEHQDKRRERAQTIRTFEEKIAQTRYEIEMVLEEARRQGLGVEGPDINYSQNFRDTSPLYLWKVTDYAQNQSYLILLYLITWQGNLVPSTNAQEIERDIKEWLFRIYSKNYK</sequence>
<dbReference type="EMBL" id="LCKO01000001">
    <property type="protein sequence ID" value="KKU01296.1"/>
    <property type="molecule type" value="Genomic_DNA"/>
</dbReference>
<organism evidence="1 2">
    <name type="scientific">Candidatus Collierbacteria bacterium GW2011_GWB2_45_17</name>
    <dbReference type="NCBI Taxonomy" id="1618388"/>
    <lineage>
        <taxon>Bacteria</taxon>
        <taxon>Candidatus Collieribacteriota</taxon>
    </lineage>
</organism>
<accession>A0A837IKA4</accession>
<reference evidence="1 2" key="1">
    <citation type="journal article" date="2015" name="Nature">
        <title>rRNA introns, odd ribosomes, and small enigmatic genomes across a large radiation of phyla.</title>
        <authorList>
            <person name="Brown C.T."/>
            <person name="Hug L.A."/>
            <person name="Thomas B.C."/>
            <person name="Sharon I."/>
            <person name="Castelle C.J."/>
            <person name="Singh A."/>
            <person name="Wilkins M.J."/>
            <person name="Williams K.H."/>
            <person name="Banfield J.F."/>
        </authorList>
    </citation>
    <scope>NUCLEOTIDE SEQUENCE [LARGE SCALE GENOMIC DNA]</scope>
</reference>
<protein>
    <submittedName>
        <fullName evidence="1">Uncharacterized protein</fullName>
    </submittedName>
</protein>